<dbReference type="AlphaFoldDB" id="A0AAD6UKC8"/>
<evidence type="ECO:0000256" key="1">
    <source>
        <dbReference type="ARBA" id="ARBA00004141"/>
    </source>
</evidence>
<dbReference type="PANTHER" id="PTHR23501">
    <property type="entry name" value="MAJOR FACILITATOR SUPERFAMILY"/>
    <property type="match status" value="1"/>
</dbReference>
<dbReference type="Proteomes" id="UP001219525">
    <property type="component" value="Unassembled WGS sequence"/>
</dbReference>
<feature type="transmembrane region" description="Helical" evidence="5">
    <location>
        <begin position="192"/>
        <end position="213"/>
    </location>
</feature>
<feature type="transmembrane region" description="Helical" evidence="5">
    <location>
        <begin position="92"/>
        <end position="113"/>
    </location>
</feature>
<reference evidence="6" key="1">
    <citation type="submission" date="2023-03" db="EMBL/GenBank/DDBJ databases">
        <title>Massive genome expansion in bonnet fungi (Mycena s.s.) driven by repeated elements and novel gene families across ecological guilds.</title>
        <authorList>
            <consortium name="Lawrence Berkeley National Laboratory"/>
            <person name="Harder C.B."/>
            <person name="Miyauchi S."/>
            <person name="Viragh M."/>
            <person name="Kuo A."/>
            <person name="Thoen E."/>
            <person name="Andreopoulos B."/>
            <person name="Lu D."/>
            <person name="Skrede I."/>
            <person name="Drula E."/>
            <person name="Henrissat B."/>
            <person name="Morin E."/>
            <person name="Kohler A."/>
            <person name="Barry K."/>
            <person name="LaButti K."/>
            <person name="Morin E."/>
            <person name="Salamov A."/>
            <person name="Lipzen A."/>
            <person name="Mereny Z."/>
            <person name="Hegedus B."/>
            <person name="Baldrian P."/>
            <person name="Stursova M."/>
            <person name="Weitz H."/>
            <person name="Taylor A."/>
            <person name="Grigoriev I.V."/>
            <person name="Nagy L.G."/>
            <person name="Martin F."/>
            <person name="Kauserud H."/>
        </authorList>
    </citation>
    <scope>NUCLEOTIDE SEQUENCE</scope>
    <source>
        <strain evidence="6">9144</strain>
    </source>
</reference>
<feature type="transmembrane region" description="Helical" evidence="5">
    <location>
        <begin position="68"/>
        <end position="86"/>
    </location>
</feature>
<organism evidence="6 7">
    <name type="scientific">Mycena pura</name>
    <dbReference type="NCBI Taxonomy" id="153505"/>
    <lineage>
        <taxon>Eukaryota</taxon>
        <taxon>Fungi</taxon>
        <taxon>Dikarya</taxon>
        <taxon>Basidiomycota</taxon>
        <taxon>Agaricomycotina</taxon>
        <taxon>Agaricomycetes</taxon>
        <taxon>Agaricomycetidae</taxon>
        <taxon>Agaricales</taxon>
        <taxon>Marasmiineae</taxon>
        <taxon>Mycenaceae</taxon>
        <taxon>Mycena</taxon>
    </lineage>
</organism>
<protein>
    <recommendedName>
        <fullName evidence="8">MFS general substrate transporter</fullName>
    </recommendedName>
</protein>
<comment type="subcellular location">
    <subcellularLocation>
        <location evidence="1">Membrane</location>
        <topology evidence="1">Multi-pass membrane protein</topology>
    </subcellularLocation>
</comment>
<sequence length="234" mass="24997">MSPIFHSRSMWVHILLPRRRRRPVLMLTARSYALMLYSFLLHLSFLLFSYYLPIYCQAVHRNATQSGIDLLPFLLGVALTILSAAACPRDRVLGWPLLVVVPVLVAVGSGLLYSRGATSSAEFVGLLILASLQNALLAATNMTSFWLFLSGTPGLGAAEPVFPSALNTYYLRGAPAAIYTAVPPPPDVVPGVMATAGFRIVSVLGVPVAALFINNIRAAKNTGAEKGGSATLSL</sequence>
<evidence type="ECO:0000313" key="6">
    <source>
        <dbReference type="EMBL" id="KAJ7189461.1"/>
    </source>
</evidence>
<gene>
    <name evidence="6" type="ORF">GGX14DRAFT_609294</name>
</gene>
<dbReference type="PANTHER" id="PTHR23501:SF198">
    <property type="entry name" value="AZOLE RESISTANCE PROTEIN 1-RELATED"/>
    <property type="match status" value="1"/>
</dbReference>
<keyword evidence="7" id="KW-1185">Reference proteome</keyword>
<evidence type="ECO:0008006" key="8">
    <source>
        <dbReference type="Google" id="ProtNLM"/>
    </source>
</evidence>
<feature type="transmembrane region" description="Helical" evidence="5">
    <location>
        <begin position="32"/>
        <end position="56"/>
    </location>
</feature>
<dbReference type="GO" id="GO:0005886">
    <property type="term" value="C:plasma membrane"/>
    <property type="evidence" value="ECO:0007669"/>
    <property type="project" value="TreeGrafter"/>
</dbReference>
<proteinExistence type="predicted"/>
<dbReference type="GO" id="GO:0022857">
    <property type="term" value="F:transmembrane transporter activity"/>
    <property type="evidence" value="ECO:0007669"/>
    <property type="project" value="TreeGrafter"/>
</dbReference>
<feature type="transmembrane region" description="Helical" evidence="5">
    <location>
        <begin position="125"/>
        <end position="149"/>
    </location>
</feature>
<comment type="caution">
    <text evidence="6">The sequence shown here is derived from an EMBL/GenBank/DDBJ whole genome shotgun (WGS) entry which is preliminary data.</text>
</comment>
<evidence type="ECO:0000256" key="4">
    <source>
        <dbReference type="ARBA" id="ARBA00023136"/>
    </source>
</evidence>
<evidence type="ECO:0000256" key="2">
    <source>
        <dbReference type="ARBA" id="ARBA00022692"/>
    </source>
</evidence>
<keyword evidence="3 5" id="KW-1133">Transmembrane helix</keyword>
<dbReference type="EMBL" id="JARJCW010000177">
    <property type="protein sequence ID" value="KAJ7189461.1"/>
    <property type="molecule type" value="Genomic_DNA"/>
</dbReference>
<evidence type="ECO:0000256" key="3">
    <source>
        <dbReference type="ARBA" id="ARBA00022989"/>
    </source>
</evidence>
<name>A0AAD6UKC8_9AGAR</name>
<keyword evidence="4 5" id="KW-0472">Membrane</keyword>
<evidence type="ECO:0000256" key="5">
    <source>
        <dbReference type="SAM" id="Phobius"/>
    </source>
</evidence>
<accession>A0AAD6UKC8</accession>
<evidence type="ECO:0000313" key="7">
    <source>
        <dbReference type="Proteomes" id="UP001219525"/>
    </source>
</evidence>
<keyword evidence="2 5" id="KW-0812">Transmembrane</keyword>